<reference evidence="4" key="1">
    <citation type="submission" date="2016-03" db="EMBL/GenBank/DDBJ databases">
        <authorList>
            <person name="Devillers H."/>
        </authorList>
    </citation>
    <scope>NUCLEOTIDE SEQUENCE [LARGE SCALE GENOMIC DNA]</scope>
</reference>
<feature type="region of interest" description="Disordered" evidence="1">
    <location>
        <begin position="88"/>
        <end position="125"/>
    </location>
</feature>
<dbReference type="GO" id="GO:0016579">
    <property type="term" value="P:protein deubiquitination"/>
    <property type="evidence" value="ECO:0007669"/>
    <property type="project" value="TreeGrafter"/>
</dbReference>
<accession>A0A1G4JV89</accession>
<dbReference type="Gene3D" id="3.90.70.80">
    <property type="match status" value="1"/>
</dbReference>
<dbReference type="EMBL" id="LT598457">
    <property type="protein sequence ID" value="SCU94922.1"/>
    <property type="molecule type" value="Genomic_DNA"/>
</dbReference>
<dbReference type="AlphaFoldDB" id="A0A1G4JV89"/>
<dbReference type="SUPFAM" id="SSF54001">
    <property type="entry name" value="Cysteine proteinases"/>
    <property type="match status" value="1"/>
</dbReference>
<gene>
    <name evidence="3" type="ORF">LADA_0G12310G</name>
</gene>
<dbReference type="OrthoDB" id="415023at2759"/>
<proteinExistence type="predicted"/>
<dbReference type="InterPro" id="IPR049771">
    <property type="entry name" value="OTU2-like_OTU"/>
</dbReference>
<dbReference type="Pfam" id="PF02338">
    <property type="entry name" value="OTU"/>
    <property type="match status" value="1"/>
</dbReference>
<evidence type="ECO:0000256" key="1">
    <source>
        <dbReference type="SAM" id="MobiDB-lite"/>
    </source>
</evidence>
<dbReference type="STRING" id="1266660.A0A1G4JV89"/>
<name>A0A1G4JV89_9SACH</name>
<dbReference type="PANTHER" id="PTHR12419:SF10">
    <property type="entry name" value="DEUBIQUITINASE OTUD6B"/>
    <property type="match status" value="1"/>
</dbReference>
<protein>
    <submittedName>
        <fullName evidence="3">LADA_0G12310g1_1</fullName>
    </submittedName>
</protein>
<evidence type="ECO:0000313" key="3">
    <source>
        <dbReference type="EMBL" id="SCU94922.1"/>
    </source>
</evidence>
<dbReference type="InterPro" id="IPR038765">
    <property type="entry name" value="Papain-like_cys_pep_sf"/>
</dbReference>
<dbReference type="GO" id="GO:0004843">
    <property type="term" value="F:cysteine-type deubiquitinase activity"/>
    <property type="evidence" value="ECO:0007669"/>
    <property type="project" value="TreeGrafter"/>
</dbReference>
<organism evidence="3 4">
    <name type="scientific">Lachancea dasiensis</name>
    <dbReference type="NCBI Taxonomy" id="1072105"/>
    <lineage>
        <taxon>Eukaryota</taxon>
        <taxon>Fungi</taxon>
        <taxon>Dikarya</taxon>
        <taxon>Ascomycota</taxon>
        <taxon>Saccharomycotina</taxon>
        <taxon>Saccharomycetes</taxon>
        <taxon>Saccharomycetales</taxon>
        <taxon>Saccharomycetaceae</taxon>
        <taxon>Lachancea</taxon>
    </lineage>
</organism>
<feature type="domain" description="OTU" evidence="2">
    <location>
        <begin position="166"/>
        <end position="319"/>
    </location>
</feature>
<evidence type="ECO:0000313" key="4">
    <source>
        <dbReference type="Proteomes" id="UP000190274"/>
    </source>
</evidence>
<sequence>MGTVNVTKESEESMLARHSAERKDLQNKITGMKKQATKSKRKQVNARCEELEHQLLEKQRLELASQKQTDYNESKDVDVTPESLLESLQLGSTPAVETESEAPRNTPVEPPVQPKKRRNRQKERIARREAELAQVRKDAALEAANQPDLKQMEQDALEEVCRVNNLRQHDIQPDGHCLFASILDQMRARHQSNASYCIPSGYHKSLDPQDFDVYALRSLSSSYIREHAENFVPYLFDEATLTIKDIDEYTKTMEESAQWGGEVEILALAKVLNCCISVMMSGRATHRVNADEKTNPEIKLVYYKHSYALGEHYNSLRDM</sequence>
<dbReference type="Proteomes" id="UP000190274">
    <property type="component" value="Chromosome G"/>
</dbReference>
<feature type="compositionally biased region" description="Basic residues" evidence="1">
    <location>
        <begin position="35"/>
        <end position="44"/>
    </location>
</feature>
<dbReference type="InterPro" id="IPR050704">
    <property type="entry name" value="Peptidase_C85-like"/>
</dbReference>
<feature type="compositionally biased region" description="Basic and acidic residues" evidence="1">
    <location>
        <begin position="8"/>
        <end position="26"/>
    </location>
</feature>
<dbReference type="CDD" id="cd22762">
    <property type="entry name" value="OTU_fungi_OTU2-like"/>
    <property type="match status" value="1"/>
</dbReference>
<keyword evidence="4" id="KW-1185">Reference proteome</keyword>
<dbReference type="InterPro" id="IPR003323">
    <property type="entry name" value="OTU_dom"/>
</dbReference>
<evidence type="ECO:0000259" key="2">
    <source>
        <dbReference type="PROSITE" id="PS50802"/>
    </source>
</evidence>
<dbReference type="PROSITE" id="PS50802">
    <property type="entry name" value="OTU"/>
    <property type="match status" value="1"/>
</dbReference>
<feature type="region of interest" description="Disordered" evidence="1">
    <location>
        <begin position="1"/>
        <end position="46"/>
    </location>
</feature>
<dbReference type="PANTHER" id="PTHR12419">
    <property type="entry name" value="OTU DOMAIN CONTAINING PROTEIN"/>
    <property type="match status" value="1"/>
</dbReference>